<organism evidence="1 2">
    <name type="scientific">Prunus dulcis</name>
    <name type="common">Almond</name>
    <name type="synonym">Amygdalus dulcis</name>
    <dbReference type="NCBI Taxonomy" id="3755"/>
    <lineage>
        <taxon>Eukaryota</taxon>
        <taxon>Viridiplantae</taxon>
        <taxon>Streptophyta</taxon>
        <taxon>Embryophyta</taxon>
        <taxon>Tracheophyta</taxon>
        <taxon>Spermatophyta</taxon>
        <taxon>Magnoliopsida</taxon>
        <taxon>eudicotyledons</taxon>
        <taxon>Gunneridae</taxon>
        <taxon>Pentapetalae</taxon>
        <taxon>rosids</taxon>
        <taxon>fabids</taxon>
        <taxon>Rosales</taxon>
        <taxon>Rosaceae</taxon>
        <taxon>Amygdaloideae</taxon>
        <taxon>Amygdaleae</taxon>
        <taxon>Prunus</taxon>
    </lineage>
</organism>
<keyword evidence="2" id="KW-1185">Reference proteome</keyword>
<dbReference type="EMBL" id="JAJFAZ020000005">
    <property type="protein sequence ID" value="KAI5328334.1"/>
    <property type="molecule type" value="Genomic_DNA"/>
</dbReference>
<gene>
    <name evidence="1" type="ORF">L3X38_027731</name>
</gene>
<dbReference type="AlphaFoldDB" id="A0AAD4VNI9"/>
<name>A0AAD4VNI9_PRUDU</name>
<reference evidence="1 2" key="1">
    <citation type="journal article" date="2022" name="G3 (Bethesda)">
        <title>Whole-genome sequence and methylome profiling of the almond [Prunus dulcis (Mill.) D.A. Webb] cultivar 'Nonpareil'.</title>
        <authorList>
            <person name="D'Amico-Willman K.M."/>
            <person name="Ouma W.Z."/>
            <person name="Meulia T."/>
            <person name="Sideli G.M."/>
            <person name="Gradziel T.M."/>
            <person name="Fresnedo-Ramirez J."/>
        </authorList>
    </citation>
    <scope>NUCLEOTIDE SEQUENCE [LARGE SCALE GENOMIC DNA]</scope>
    <source>
        <strain evidence="1">Clone GOH B32 T37-40</strain>
    </source>
</reference>
<accession>A0AAD4VNI9</accession>
<evidence type="ECO:0000313" key="1">
    <source>
        <dbReference type="EMBL" id="KAI5328334.1"/>
    </source>
</evidence>
<dbReference type="Proteomes" id="UP001054821">
    <property type="component" value="Chromosome 5"/>
</dbReference>
<evidence type="ECO:0000313" key="2">
    <source>
        <dbReference type="Proteomes" id="UP001054821"/>
    </source>
</evidence>
<protein>
    <submittedName>
        <fullName evidence="1">Uncharacterized protein</fullName>
    </submittedName>
</protein>
<comment type="caution">
    <text evidence="1">The sequence shown here is derived from an EMBL/GenBank/DDBJ whole genome shotgun (WGS) entry which is preliminary data.</text>
</comment>
<sequence length="161" mass="18158">MEKSYLPNLNSDLQLHGNCKEYMLNLRLRGKRSLQAVRQQSIPIVRPIRHKIQRPKISHLPLPSPDIHSLYSSSPFLTLKASGCTGMRAISTATPQRGGSGENDVVSEHHIEELPCALTGAWSVSSKVIRSRLCHQYKKLASQEWKSKDIVFLFIQTLSQN</sequence>
<proteinExistence type="predicted"/>